<evidence type="ECO:0000256" key="1">
    <source>
        <dbReference type="SAM" id="Coils"/>
    </source>
</evidence>
<protein>
    <recommendedName>
        <fullName evidence="4">Lipoprotein</fullName>
    </recommendedName>
</protein>
<accession>A0A5C6YP87</accession>
<evidence type="ECO:0000313" key="3">
    <source>
        <dbReference type="Proteomes" id="UP000321945"/>
    </source>
</evidence>
<evidence type="ECO:0000313" key="2">
    <source>
        <dbReference type="EMBL" id="TXD68854.1"/>
    </source>
</evidence>
<dbReference type="AlphaFoldDB" id="A0A5C6YP87"/>
<comment type="caution">
    <text evidence="2">The sequence shown here is derived from an EMBL/GenBank/DDBJ whole genome shotgun (WGS) entry which is preliminary data.</text>
</comment>
<organism evidence="2 3">
    <name type="scientific">Aequorivita lipolytica</name>
    <dbReference type="NCBI Taxonomy" id="153267"/>
    <lineage>
        <taxon>Bacteria</taxon>
        <taxon>Pseudomonadati</taxon>
        <taxon>Bacteroidota</taxon>
        <taxon>Flavobacteriia</taxon>
        <taxon>Flavobacteriales</taxon>
        <taxon>Flavobacteriaceae</taxon>
        <taxon>Aequorivita</taxon>
    </lineage>
</organism>
<dbReference type="OrthoDB" id="1452705at2"/>
<keyword evidence="1" id="KW-0175">Coiled coil</keyword>
<dbReference type="Proteomes" id="UP000321945">
    <property type="component" value="Unassembled WGS sequence"/>
</dbReference>
<sequence>MQKYKLLIVLVIVLVAFLTSCENGISAVESQLNNLTNKANQLDSVINTEMDKVIKLDSIINLEDLKIKKLDSIVEKTSSNLDSILNKYK</sequence>
<dbReference type="PROSITE" id="PS51257">
    <property type="entry name" value="PROKAR_LIPOPROTEIN"/>
    <property type="match status" value="1"/>
</dbReference>
<keyword evidence="3" id="KW-1185">Reference proteome</keyword>
<reference evidence="2 3" key="1">
    <citation type="submission" date="2019-08" db="EMBL/GenBank/DDBJ databases">
        <title>Genome of Aequorivita lipolytica Y10-2 (type strain).</title>
        <authorList>
            <person name="Bowman J.P."/>
        </authorList>
    </citation>
    <scope>NUCLEOTIDE SEQUENCE [LARGE SCALE GENOMIC DNA]</scope>
    <source>
        <strain evidence="2 3">Y10-2</strain>
    </source>
</reference>
<gene>
    <name evidence="2" type="ORF">ESV24_10400</name>
</gene>
<dbReference type="RefSeq" id="WP_111816200.1">
    <property type="nucleotide sequence ID" value="NZ_CBCRZQ010000006.1"/>
</dbReference>
<dbReference type="EMBL" id="VORU01000008">
    <property type="protein sequence ID" value="TXD68854.1"/>
    <property type="molecule type" value="Genomic_DNA"/>
</dbReference>
<evidence type="ECO:0008006" key="4">
    <source>
        <dbReference type="Google" id="ProtNLM"/>
    </source>
</evidence>
<proteinExistence type="predicted"/>
<name>A0A5C6YP87_9FLAO</name>
<feature type="coiled-coil region" evidence="1">
    <location>
        <begin position="18"/>
        <end position="52"/>
    </location>
</feature>